<evidence type="ECO:0000313" key="1">
    <source>
        <dbReference type="EMBL" id="KAH9511465.1"/>
    </source>
</evidence>
<dbReference type="AlphaFoldDB" id="A0A922L4H6"/>
<gene>
    <name evidence="1" type="ORF">DERF_009928</name>
</gene>
<reference evidence="1" key="2">
    <citation type="journal article" date="2022" name="Res Sq">
        <title>Comparative Genomics Reveals Insights into the Divergent Evolution of Astigmatic Mites and Household Pest Adaptations.</title>
        <authorList>
            <person name="Xiong Q."/>
            <person name="Wan A.T.-Y."/>
            <person name="Liu X.-Y."/>
            <person name="Fung C.S.-H."/>
            <person name="Xiao X."/>
            <person name="Malainual N."/>
            <person name="Hou J."/>
            <person name="Wang L."/>
            <person name="Wang M."/>
            <person name="Yang K."/>
            <person name="Cui Y."/>
            <person name="Leung E."/>
            <person name="Nong W."/>
            <person name="Shin S.-K."/>
            <person name="Au S."/>
            <person name="Jeong K.Y."/>
            <person name="Chew F.T."/>
            <person name="Hui J."/>
            <person name="Leung T.F."/>
            <person name="Tungtrongchitr A."/>
            <person name="Zhong N."/>
            <person name="Liu Z."/>
            <person name="Tsui S."/>
        </authorList>
    </citation>
    <scope>NUCLEOTIDE SEQUENCE</scope>
    <source>
        <strain evidence="1">Derf</strain>
        <tissue evidence="1">Whole organism</tissue>
    </source>
</reference>
<name>A0A922L4H6_DERFA</name>
<reference evidence="1" key="1">
    <citation type="submission" date="2013-05" db="EMBL/GenBank/DDBJ databases">
        <authorList>
            <person name="Yim A.K.Y."/>
            <person name="Chan T.F."/>
            <person name="Ji K.M."/>
            <person name="Liu X.Y."/>
            <person name="Zhou J.W."/>
            <person name="Li R.Q."/>
            <person name="Yang K.Y."/>
            <person name="Li J."/>
            <person name="Li M."/>
            <person name="Law P.T.W."/>
            <person name="Wu Y.L."/>
            <person name="Cai Z.L."/>
            <person name="Qin H."/>
            <person name="Bao Y."/>
            <person name="Leung R.K.K."/>
            <person name="Ng P.K.S."/>
            <person name="Zou J."/>
            <person name="Zhong X.J."/>
            <person name="Ran P.X."/>
            <person name="Zhong N.S."/>
            <person name="Liu Z.G."/>
            <person name="Tsui S.K.W."/>
        </authorList>
    </citation>
    <scope>NUCLEOTIDE SEQUENCE</scope>
    <source>
        <strain evidence="1">Derf</strain>
        <tissue evidence="1">Whole organism</tissue>
    </source>
</reference>
<evidence type="ECO:0000313" key="2">
    <source>
        <dbReference type="Proteomes" id="UP000790347"/>
    </source>
</evidence>
<proteinExistence type="predicted"/>
<accession>A0A922L4H6</accession>
<comment type="caution">
    <text evidence="1">The sequence shown here is derived from an EMBL/GenBank/DDBJ whole genome shotgun (WGS) entry which is preliminary data.</text>
</comment>
<protein>
    <submittedName>
        <fullName evidence="1">Uncharacterized protein</fullName>
    </submittedName>
</protein>
<sequence length="80" mass="9014">MFGVGTIRISIQSTSGPPMCIKCAGRILSSSPSLDSNDEDSIDVNNNDEYNTLHWLLEQFISKQRAKKWKKLENKFPGIN</sequence>
<dbReference type="Proteomes" id="UP000790347">
    <property type="component" value="Unassembled WGS sequence"/>
</dbReference>
<organism evidence="1 2">
    <name type="scientific">Dermatophagoides farinae</name>
    <name type="common">American house dust mite</name>
    <dbReference type="NCBI Taxonomy" id="6954"/>
    <lineage>
        <taxon>Eukaryota</taxon>
        <taxon>Metazoa</taxon>
        <taxon>Ecdysozoa</taxon>
        <taxon>Arthropoda</taxon>
        <taxon>Chelicerata</taxon>
        <taxon>Arachnida</taxon>
        <taxon>Acari</taxon>
        <taxon>Acariformes</taxon>
        <taxon>Sarcoptiformes</taxon>
        <taxon>Astigmata</taxon>
        <taxon>Psoroptidia</taxon>
        <taxon>Analgoidea</taxon>
        <taxon>Pyroglyphidae</taxon>
        <taxon>Dermatophagoidinae</taxon>
        <taxon>Dermatophagoides</taxon>
    </lineage>
</organism>
<keyword evidence="2" id="KW-1185">Reference proteome</keyword>
<dbReference type="EMBL" id="ASGP02000004">
    <property type="protein sequence ID" value="KAH9511465.1"/>
    <property type="molecule type" value="Genomic_DNA"/>
</dbReference>